<evidence type="ECO:0000313" key="3">
    <source>
        <dbReference type="Proteomes" id="UP000622797"/>
    </source>
</evidence>
<dbReference type="AlphaFoldDB" id="A0A8H4U447"/>
<proteinExistence type="predicted"/>
<dbReference type="OrthoDB" id="6499973at2759"/>
<organism evidence="2 3">
    <name type="scientific">Fusarium sarcochroum</name>
    <dbReference type="NCBI Taxonomy" id="1208366"/>
    <lineage>
        <taxon>Eukaryota</taxon>
        <taxon>Fungi</taxon>
        <taxon>Dikarya</taxon>
        <taxon>Ascomycota</taxon>
        <taxon>Pezizomycotina</taxon>
        <taxon>Sordariomycetes</taxon>
        <taxon>Hypocreomycetidae</taxon>
        <taxon>Hypocreales</taxon>
        <taxon>Nectriaceae</taxon>
        <taxon>Fusarium</taxon>
        <taxon>Fusarium lateritium species complex</taxon>
    </lineage>
</organism>
<dbReference type="Proteomes" id="UP000622797">
    <property type="component" value="Unassembled WGS sequence"/>
</dbReference>
<accession>A0A8H4U447</accession>
<gene>
    <name evidence="2" type="ORF">FSARC_3412</name>
</gene>
<protein>
    <submittedName>
        <fullName evidence="2">Uncharacterized protein</fullName>
    </submittedName>
</protein>
<reference evidence="2" key="2">
    <citation type="submission" date="2020-05" db="EMBL/GenBank/DDBJ databases">
        <authorList>
            <person name="Kim H.-S."/>
            <person name="Proctor R.H."/>
            <person name="Brown D.W."/>
        </authorList>
    </citation>
    <scope>NUCLEOTIDE SEQUENCE</scope>
    <source>
        <strain evidence="2">NRRL 20472</strain>
    </source>
</reference>
<feature type="region of interest" description="Disordered" evidence="1">
    <location>
        <begin position="1"/>
        <end position="20"/>
    </location>
</feature>
<sequence length="250" mass="29927">MIKPMWRPPRAEPGAKMPRRDRTLPENFKYYGHWGFAIYRTYYNPDSDKHWDMLLDTLKRQTYLALGSLDDEDLHREDIEERNWDRWSYGDQDEYVEDIKRLKELFHLDTREDPSLLNGLDIRQLRELCLQEHSKAERTMAGHQFRYALVADEAVLKDIARGEFIIKAVAYSWKEGDDYWGWMRVPTGYLLELWHSLMLWRFKSQRVLYFTGPEDHLESYIWAGEDAAIPTSCCSEIRSKKPHYSAQRPQ</sequence>
<evidence type="ECO:0000313" key="2">
    <source>
        <dbReference type="EMBL" id="KAF4969337.1"/>
    </source>
</evidence>
<comment type="caution">
    <text evidence="2">The sequence shown here is derived from an EMBL/GenBank/DDBJ whole genome shotgun (WGS) entry which is preliminary data.</text>
</comment>
<keyword evidence="3" id="KW-1185">Reference proteome</keyword>
<dbReference type="EMBL" id="JABEXW010000165">
    <property type="protein sequence ID" value="KAF4969337.1"/>
    <property type="molecule type" value="Genomic_DNA"/>
</dbReference>
<reference evidence="2" key="1">
    <citation type="journal article" date="2020" name="BMC Genomics">
        <title>Correction to: Identification and distribution of gene clusters required for synthesis of sphingolipid metabolism inhibitors in diverse species of the filamentous fungus Fusarium.</title>
        <authorList>
            <person name="Kim H.S."/>
            <person name="Lohmar J.M."/>
            <person name="Busman M."/>
            <person name="Brown D.W."/>
            <person name="Naumann T.A."/>
            <person name="Divon H.H."/>
            <person name="Lysoe E."/>
            <person name="Uhlig S."/>
            <person name="Proctor R.H."/>
        </authorList>
    </citation>
    <scope>NUCLEOTIDE SEQUENCE</scope>
    <source>
        <strain evidence="2">NRRL 20472</strain>
    </source>
</reference>
<evidence type="ECO:0000256" key="1">
    <source>
        <dbReference type="SAM" id="MobiDB-lite"/>
    </source>
</evidence>
<name>A0A8H4U447_9HYPO</name>